<evidence type="ECO:0000256" key="3">
    <source>
        <dbReference type="SAM" id="Phobius"/>
    </source>
</evidence>
<dbReference type="HOGENOM" id="CLU_971882_0_0_2"/>
<dbReference type="RefSeq" id="WP_011839497.1">
    <property type="nucleotide sequence ID" value="NC_009033.1"/>
</dbReference>
<keyword evidence="5" id="KW-1185">Reference proteome</keyword>
<protein>
    <submittedName>
        <fullName evidence="4">Uncharacterized protein</fullName>
    </submittedName>
</protein>
<evidence type="ECO:0000313" key="4">
    <source>
        <dbReference type="EMBL" id="ABN70306.1"/>
    </source>
</evidence>
<dbReference type="KEGG" id="smr:Smar_1212"/>
<proteinExistence type="predicted"/>
<feature type="coiled-coil region" evidence="1">
    <location>
        <begin position="197"/>
        <end position="224"/>
    </location>
</feature>
<evidence type="ECO:0000256" key="1">
    <source>
        <dbReference type="SAM" id="Coils"/>
    </source>
</evidence>
<keyword evidence="3" id="KW-0472">Membrane</keyword>
<name>A3DNU6_STAMF</name>
<evidence type="ECO:0000313" key="5">
    <source>
        <dbReference type="Proteomes" id="UP000000254"/>
    </source>
</evidence>
<organism evidence="4 5">
    <name type="scientific">Staphylothermus marinus (strain ATCC 43588 / DSM 3639 / JCM 9404 / F1)</name>
    <dbReference type="NCBI Taxonomy" id="399550"/>
    <lineage>
        <taxon>Archaea</taxon>
        <taxon>Thermoproteota</taxon>
        <taxon>Thermoprotei</taxon>
        <taxon>Desulfurococcales</taxon>
        <taxon>Desulfurococcaceae</taxon>
        <taxon>Staphylothermus</taxon>
    </lineage>
</organism>
<sequence>MFKINRTSILATIIVAIILGFIFYSMLIKTSISSSNYSLDRAYQESISYLNKTSSHIQYKNPSYDVDPADLLKLHKYIKEEKTRVLNTPGTPYRELVTVITYENITIVSRKLFNVTMDLPIIWAGMEKSLDELSNLNIKKSLNIYYDMKLRLYNIVHELNESLKILKYVREKGILLDDHNTTINYSIMVINDTLNTILEYIKLMEILSSNIENIENNNTNLTLLKLAESITKQVDMEKLKPFARQISMFLTKLSMGEIVKKQKTNMTNTENPGGISGGYSGSMEDD</sequence>
<dbReference type="STRING" id="399550.Smar_1212"/>
<feature type="transmembrane region" description="Helical" evidence="3">
    <location>
        <begin position="7"/>
        <end position="27"/>
    </location>
</feature>
<dbReference type="Proteomes" id="UP000000254">
    <property type="component" value="Chromosome"/>
</dbReference>
<dbReference type="GeneID" id="4907048"/>
<dbReference type="EMBL" id="CP000575">
    <property type="protein sequence ID" value="ABN70306.1"/>
    <property type="molecule type" value="Genomic_DNA"/>
</dbReference>
<dbReference type="eggNOG" id="arCOG12440">
    <property type="taxonomic scope" value="Archaea"/>
</dbReference>
<dbReference type="OrthoDB" id="374941at2157"/>
<feature type="region of interest" description="Disordered" evidence="2">
    <location>
        <begin position="265"/>
        <end position="286"/>
    </location>
</feature>
<reference evidence="5" key="1">
    <citation type="journal article" date="2009" name="BMC Genomics">
        <title>The complete genome sequence of Staphylothermus marinus reveals differences in sulfur metabolism among heterotrophic Crenarchaeota.</title>
        <authorList>
            <person name="Anderson I.J."/>
            <person name="Dharmarajan L."/>
            <person name="Rodriguez J."/>
            <person name="Hooper S."/>
            <person name="Porat I."/>
            <person name="Ulrich L.E."/>
            <person name="Elkins J.G."/>
            <person name="Mavromatis K."/>
            <person name="Sun H."/>
            <person name="Land M."/>
            <person name="Lapidus A."/>
            <person name="Lucas S."/>
            <person name="Barry K."/>
            <person name="Huber H."/>
            <person name="Zhulin I.B."/>
            <person name="Whitman W.B."/>
            <person name="Mukhopadhyay B."/>
            <person name="Woese C."/>
            <person name="Bristow J."/>
            <person name="Kyrpides N."/>
        </authorList>
    </citation>
    <scope>NUCLEOTIDE SEQUENCE [LARGE SCALE GENOMIC DNA]</scope>
    <source>
        <strain evidence="5">ATCC 43588 / DSM 3639 / JCM 9404 / F1</strain>
    </source>
</reference>
<evidence type="ECO:0000256" key="2">
    <source>
        <dbReference type="SAM" id="MobiDB-lite"/>
    </source>
</evidence>
<gene>
    <name evidence="4" type="ordered locus">Smar_1212</name>
</gene>
<accession>A3DNU6</accession>
<keyword evidence="3" id="KW-1133">Transmembrane helix</keyword>
<dbReference type="AlphaFoldDB" id="A3DNU6"/>
<keyword evidence="1" id="KW-0175">Coiled coil</keyword>
<keyword evidence="3" id="KW-0812">Transmembrane</keyword>
<reference evidence="4 5" key="2">
    <citation type="journal article" date="2009" name="Stand. Genomic Sci.">
        <title>Complete genome sequence of Staphylothermus marinus Stetter and Fiala 1986 type strain F1.</title>
        <authorList>
            <person name="Anderson I.J."/>
            <person name="Sun H."/>
            <person name="Lapidus A."/>
            <person name="Copeland A."/>
            <person name="Glavina Del Rio T."/>
            <person name="Tice H."/>
            <person name="Dalin E."/>
            <person name="Lucas S."/>
            <person name="Barry K."/>
            <person name="Land M."/>
            <person name="Richardson P."/>
            <person name="Huber H."/>
            <person name="Kyrpides N.C."/>
        </authorList>
    </citation>
    <scope>NUCLEOTIDE SEQUENCE [LARGE SCALE GENOMIC DNA]</scope>
    <source>
        <strain evidence="5">ATCC 43588 / DSM 3639 / JCM 9404 / F1</strain>
    </source>
</reference>